<dbReference type="Proteomes" id="UP000647172">
    <property type="component" value="Unassembled WGS sequence"/>
</dbReference>
<feature type="transmembrane region" description="Helical" evidence="2">
    <location>
        <begin position="89"/>
        <end position="106"/>
    </location>
</feature>
<dbReference type="Pfam" id="PF10825">
    <property type="entry name" value="DUF2752"/>
    <property type="match status" value="1"/>
</dbReference>
<protein>
    <recommendedName>
        <fullName evidence="5">DUF2752 domain-containing protein</fullName>
    </recommendedName>
</protein>
<keyword evidence="2" id="KW-0472">Membrane</keyword>
<feature type="region of interest" description="Disordered" evidence="1">
    <location>
        <begin position="1"/>
        <end position="30"/>
    </location>
</feature>
<evidence type="ECO:0000256" key="2">
    <source>
        <dbReference type="SAM" id="Phobius"/>
    </source>
</evidence>
<keyword evidence="2" id="KW-0812">Transmembrane</keyword>
<accession>A0A919MKV0</accession>
<feature type="compositionally biased region" description="Pro residues" evidence="1">
    <location>
        <begin position="18"/>
        <end position="30"/>
    </location>
</feature>
<evidence type="ECO:0000256" key="1">
    <source>
        <dbReference type="SAM" id="MobiDB-lite"/>
    </source>
</evidence>
<proteinExistence type="predicted"/>
<sequence length="180" mass="19687">MTPMSSTTDPVAVHPRPDGPPVYGPPPWEPAQPDRVTRFIQRKWRESPIWVAPAAMLVCMAGAVGYTLATSPTEANAGATPSCLLKYTTGFICPGCGGTRAAWYLLHGDVPAAARHHALFVFVVPFLLYMYVAWAGRRLFGWRLPQLDLSPGVIGAFIAVWGVFSVLRNLPWAPFTAFYV</sequence>
<keyword evidence="4" id="KW-1185">Reference proteome</keyword>
<evidence type="ECO:0000313" key="4">
    <source>
        <dbReference type="Proteomes" id="UP000647172"/>
    </source>
</evidence>
<feature type="transmembrane region" description="Helical" evidence="2">
    <location>
        <begin position="118"/>
        <end position="137"/>
    </location>
</feature>
<feature type="transmembrane region" description="Helical" evidence="2">
    <location>
        <begin position="149"/>
        <end position="167"/>
    </location>
</feature>
<dbReference type="AlphaFoldDB" id="A0A919MKV0"/>
<reference evidence="3" key="1">
    <citation type="submission" date="2021-01" db="EMBL/GenBank/DDBJ databases">
        <title>Whole genome shotgun sequence of Actinoplanes nipponensis NBRC 14063.</title>
        <authorList>
            <person name="Komaki H."/>
            <person name="Tamura T."/>
        </authorList>
    </citation>
    <scope>NUCLEOTIDE SEQUENCE</scope>
    <source>
        <strain evidence="3">NBRC 14063</strain>
    </source>
</reference>
<name>A0A919MKV0_9ACTN</name>
<feature type="transmembrane region" description="Helical" evidence="2">
    <location>
        <begin position="48"/>
        <end position="69"/>
    </location>
</feature>
<dbReference type="InterPro" id="IPR021215">
    <property type="entry name" value="DUF2752"/>
</dbReference>
<comment type="caution">
    <text evidence="3">The sequence shown here is derived from an EMBL/GenBank/DDBJ whole genome shotgun (WGS) entry which is preliminary data.</text>
</comment>
<evidence type="ECO:0008006" key="5">
    <source>
        <dbReference type="Google" id="ProtNLM"/>
    </source>
</evidence>
<evidence type="ECO:0000313" key="3">
    <source>
        <dbReference type="EMBL" id="GIE53269.1"/>
    </source>
</evidence>
<dbReference type="EMBL" id="BOMQ01000081">
    <property type="protein sequence ID" value="GIE53269.1"/>
    <property type="molecule type" value="Genomic_DNA"/>
</dbReference>
<gene>
    <name evidence="3" type="ORF">Ani05nite_68030</name>
</gene>
<organism evidence="3 4">
    <name type="scientific">Actinoplanes nipponensis</name>
    <dbReference type="NCBI Taxonomy" id="135950"/>
    <lineage>
        <taxon>Bacteria</taxon>
        <taxon>Bacillati</taxon>
        <taxon>Actinomycetota</taxon>
        <taxon>Actinomycetes</taxon>
        <taxon>Micromonosporales</taxon>
        <taxon>Micromonosporaceae</taxon>
        <taxon>Actinoplanes</taxon>
    </lineage>
</organism>
<keyword evidence="2" id="KW-1133">Transmembrane helix</keyword>